<organism evidence="3 4">
    <name type="scientific">Xanthomarina spongicola</name>
    <dbReference type="NCBI Taxonomy" id="570520"/>
    <lineage>
        <taxon>Bacteria</taxon>
        <taxon>Pseudomonadati</taxon>
        <taxon>Bacteroidota</taxon>
        <taxon>Flavobacteriia</taxon>
        <taxon>Flavobacteriales</taxon>
        <taxon>Flavobacteriaceae</taxon>
        <taxon>Xanthomarina</taxon>
    </lineage>
</organism>
<evidence type="ECO:0000313" key="4">
    <source>
        <dbReference type="Proteomes" id="UP000245430"/>
    </source>
</evidence>
<dbReference type="InterPro" id="IPR046947">
    <property type="entry name" value="LytR-like"/>
</dbReference>
<keyword evidence="1" id="KW-1133">Transmembrane helix</keyword>
<dbReference type="PANTHER" id="PTHR37299">
    <property type="entry name" value="TRANSCRIPTIONAL REGULATOR-RELATED"/>
    <property type="match status" value="1"/>
</dbReference>
<protein>
    <submittedName>
        <fullName evidence="3">LytTr DNA-binding domain-containing protein</fullName>
    </submittedName>
</protein>
<keyword evidence="4" id="KW-1185">Reference proteome</keyword>
<dbReference type="Gene3D" id="1.25.40.10">
    <property type="entry name" value="Tetratricopeptide repeat domain"/>
    <property type="match status" value="2"/>
</dbReference>
<keyword evidence="3" id="KW-0238">DNA-binding</keyword>
<dbReference type="PANTHER" id="PTHR37299:SF1">
    <property type="entry name" value="STAGE 0 SPORULATION PROTEIN A HOMOLOG"/>
    <property type="match status" value="1"/>
</dbReference>
<dbReference type="InterPro" id="IPR007492">
    <property type="entry name" value="LytTR_DNA-bd_dom"/>
</dbReference>
<feature type="transmembrane region" description="Helical" evidence="1">
    <location>
        <begin position="305"/>
        <end position="323"/>
    </location>
</feature>
<accession>A0A316DM01</accession>
<dbReference type="GO" id="GO:0003677">
    <property type="term" value="F:DNA binding"/>
    <property type="evidence" value="ECO:0007669"/>
    <property type="project" value="UniProtKB-KW"/>
</dbReference>
<dbReference type="Proteomes" id="UP000245430">
    <property type="component" value="Unassembled WGS sequence"/>
</dbReference>
<proteinExistence type="predicted"/>
<dbReference type="GO" id="GO:0000156">
    <property type="term" value="F:phosphorelay response regulator activity"/>
    <property type="evidence" value="ECO:0007669"/>
    <property type="project" value="InterPro"/>
</dbReference>
<keyword evidence="1" id="KW-0472">Membrane</keyword>
<gene>
    <name evidence="3" type="ORF">LX78_01889</name>
</gene>
<dbReference type="Pfam" id="PF04397">
    <property type="entry name" value="LytTR"/>
    <property type="match status" value="1"/>
</dbReference>
<evidence type="ECO:0000313" key="3">
    <source>
        <dbReference type="EMBL" id="PWK18582.1"/>
    </source>
</evidence>
<dbReference type="Gene3D" id="2.40.50.1020">
    <property type="entry name" value="LytTr DNA-binding domain"/>
    <property type="match status" value="1"/>
</dbReference>
<dbReference type="SUPFAM" id="SSF48452">
    <property type="entry name" value="TPR-like"/>
    <property type="match status" value="1"/>
</dbReference>
<dbReference type="InterPro" id="IPR011990">
    <property type="entry name" value="TPR-like_helical_dom_sf"/>
</dbReference>
<dbReference type="SMART" id="SM00850">
    <property type="entry name" value="LytTR"/>
    <property type="match status" value="1"/>
</dbReference>
<name>A0A316DM01_9FLAO</name>
<reference evidence="3 4" key="1">
    <citation type="submission" date="2018-05" db="EMBL/GenBank/DDBJ databases">
        <title>Genomic Encyclopedia of Archaeal and Bacterial Type Strains, Phase II (KMG-II): from individual species to whole genera.</title>
        <authorList>
            <person name="Goeker M."/>
        </authorList>
    </citation>
    <scope>NUCLEOTIDE SEQUENCE [LARGE SCALE GENOMIC DNA]</scope>
    <source>
        <strain evidence="3 4">DSM 22637</strain>
    </source>
</reference>
<comment type="caution">
    <text evidence="3">The sequence shown here is derived from an EMBL/GenBank/DDBJ whole genome shotgun (WGS) entry which is preliminary data.</text>
</comment>
<evidence type="ECO:0000256" key="1">
    <source>
        <dbReference type="SAM" id="Phobius"/>
    </source>
</evidence>
<dbReference type="OrthoDB" id="2962330at2"/>
<dbReference type="PROSITE" id="PS50930">
    <property type="entry name" value="HTH_LYTTR"/>
    <property type="match status" value="1"/>
</dbReference>
<evidence type="ECO:0000259" key="2">
    <source>
        <dbReference type="PROSITE" id="PS50930"/>
    </source>
</evidence>
<sequence>MNKTILYSVFSLLFLSLNFSGYGQSELLNNQEVIKLNNLLKKHAKNTDSLTFYANKLLSYSEENNLEYWKYSAYVALGNSQRNSGHVIESNNMYHLALNIAEAISDEKAQYMVMNNIAMNHKRLNRNDSAYFYFKKLDKYHSKQLEILPASIAKMNVGLTFLQYQELDSAEYYLNKSYKGFKDLNNKRFIGQNLNLLGELELQNEAFKLALEYADSCLVLARENNLNFLLPTNYSLHSRIYKGMGNTELADKYIKLSQESRPKNVELSDSRISNLNNAIRVDKAKVYETVINETKDSKQFFKSSFAIALIVILVLVFIVFIFFKRHKAIESEFKDIQKKIDAIREAKQEMGKPHEDKLIQLKSKASINSSNILYVKSDGHYVKYFLDTKKNPEVDRNTMIEVEKMLPSQIFVRIHKSYIVNINRIKIINSNKVMLDTGEWINLSRVYKQALKDILNKT</sequence>
<feature type="domain" description="HTH LytTR-type" evidence="2">
    <location>
        <begin position="366"/>
        <end position="457"/>
    </location>
</feature>
<dbReference type="EMBL" id="QGGP01000004">
    <property type="protein sequence ID" value="PWK18582.1"/>
    <property type="molecule type" value="Genomic_DNA"/>
</dbReference>
<dbReference type="RefSeq" id="WP_109682401.1">
    <property type="nucleotide sequence ID" value="NZ_QGGP01000004.1"/>
</dbReference>
<keyword evidence="1" id="KW-0812">Transmembrane</keyword>
<dbReference type="AlphaFoldDB" id="A0A316DM01"/>